<dbReference type="CDD" id="cd03801">
    <property type="entry name" value="GT4_PimA-like"/>
    <property type="match status" value="1"/>
</dbReference>
<dbReference type="PANTHER" id="PTHR12526">
    <property type="entry name" value="GLYCOSYLTRANSFERASE"/>
    <property type="match status" value="1"/>
</dbReference>
<reference evidence="1 2" key="2">
    <citation type="submission" date="2020-04" db="EMBL/GenBank/DDBJ databases">
        <authorList>
            <person name="Fomenkov A."/>
            <person name="Anton B.P."/>
            <person name="Roberts R.J."/>
        </authorList>
    </citation>
    <scope>NUCLEOTIDE SEQUENCE [LARGE SCALE GENOMIC DNA]</scope>
    <source>
        <strain evidence="1 2">CCAP 1403/13f</strain>
    </source>
</reference>
<reference evidence="1 2" key="1">
    <citation type="submission" date="2020-04" db="EMBL/GenBank/DDBJ databases">
        <title>Genome-Wide Identification of 5-Methylcytosine Sites in Bacterial Genomes By High-Throughput Sequencing of MspJI Restriction Fragments.</title>
        <authorList>
            <person name="Wu V."/>
        </authorList>
    </citation>
    <scope>NUCLEOTIDE SEQUENCE [LARGE SCALE GENOMIC DNA]</scope>
    <source>
        <strain evidence="1 2">CCAP 1403/13f</strain>
    </source>
</reference>
<dbReference type="Pfam" id="PF13692">
    <property type="entry name" value="Glyco_trans_1_4"/>
    <property type="match status" value="1"/>
</dbReference>
<dbReference type="AlphaFoldDB" id="A0A6H2BYP8"/>
<dbReference type="Proteomes" id="UP000502433">
    <property type="component" value="Chromosome"/>
</dbReference>
<sequence>MHILIATPYLPWPLNAGGKVSQFSTLASLSKDHSFTIVCPIHSQKETEYVKQLEERLPHVRVKPVLFYTVPTSPTTYSILRVFLHKVLSRIRQLLQQLKPNLKEEKEEDVIEHPYYPFKLLSASFIQALSEELENNVDILQVEFADMLTLGILELPNIPKIFVNHQIHWIYAKRHTEIHGLDEYSGYLVGRIYAEESLLISKFDSIIVFSKADAQELSTVVKENKIHVSPFPVPADIDIAVTTNPISGKSFTFVGSQQHGPNRDALEWLLLDIWPLIKASIPQAQLFVIGDWSQSWCSNHQLEDVTYTGFIENIAEIMQGTIQLVPIRIGSGIRTKILTAMAQGVPVVSTTVGIEGIDVCDLEHALVRDTAEEFAIGAITLANDQTLADHLANRALDFVRDHYSPEVVQKARNKIYEAVIQSRR</sequence>
<dbReference type="EMBL" id="CP051206">
    <property type="protein sequence ID" value="QJB44221.1"/>
    <property type="molecule type" value="Genomic_DNA"/>
</dbReference>
<evidence type="ECO:0000313" key="1">
    <source>
        <dbReference type="EMBL" id="QJB44221.1"/>
    </source>
</evidence>
<dbReference type="KEGG" id="dfs:HGD76_08505"/>
<gene>
    <name evidence="1" type="ORF">HGD76_08505</name>
</gene>
<evidence type="ECO:0000313" key="2">
    <source>
        <dbReference type="Proteomes" id="UP000502433"/>
    </source>
</evidence>
<dbReference type="RefSeq" id="WP_168695514.1">
    <property type="nucleotide sequence ID" value="NZ_CP051206.1"/>
</dbReference>
<organism evidence="1 2">
    <name type="scientific">Dolichospermum flos-aquae CCAP 1403/13F</name>
    <dbReference type="NCBI Taxonomy" id="315271"/>
    <lineage>
        <taxon>Bacteria</taxon>
        <taxon>Bacillati</taxon>
        <taxon>Cyanobacteriota</taxon>
        <taxon>Cyanophyceae</taxon>
        <taxon>Nostocales</taxon>
        <taxon>Aphanizomenonaceae</taxon>
        <taxon>Dolichospermum</taxon>
    </lineage>
</organism>
<protein>
    <submittedName>
        <fullName evidence="1">Glycosyltransferase</fullName>
    </submittedName>
</protein>
<proteinExistence type="predicted"/>
<name>A0A6H2BYP8_DOLFA</name>
<dbReference type="GO" id="GO:0016740">
    <property type="term" value="F:transferase activity"/>
    <property type="evidence" value="ECO:0007669"/>
    <property type="project" value="UniProtKB-KW"/>
</dbReference>
<accession>A0A6H2BYP8</accession>
<dbReference type="SUPFAM" id="SSF53756">
    <property type="entry name" value="UDP-Glycosyltransferase/glycogen phosphorylase"/>
    <property type="match status" value="1"/>
</dbReference>
<dbReference type="Gene3D" id="3.40.50.2000">
    <property type="entry name" value="Glycogen Phosphorylase B"/>
    <property type="match status" value="2"/>
</dbReference>
<dbReference type="PANTHER" id="PTHR12526:SF630">
    <property type="entry name" value="GLYCOSYLTRANSFERASE"/>
    <property type="match status" value="1"/>
</dbReference>
<keyword evidence="1" id="KW-0808">Transferase</keyword>